<dbReference type="NCBIfam" id="TIGR01087">
    <property type="entry name" value="murD"/>
    <property type="match status" value="1"/>
</dbReference>
<keyword evidence="13" id="KW-1185">Reference proteome</keyword>
<evidence type="ECO:0000256" key="6">
    <source>
        <dbReference type="ARBA" id="ARBA00022840"/>
    </source>
</evidence>
<evidence type="ECO:0000256" key="1">
    <source>
        <dbReference type="ARBA" id="ARBA00004496"/>
    </source>
</evidence>
<dbReference type="GO" id="GO:0005737">
    <property type="term" value="C:cytoplasm"/>
    <property type="evidence" value="ECO:0007669"/>
    <property type="project" value="UniProtKB-SubCell"/>
</dbReference>
<dbReference type="SUPFAM" id="SSF53244">
    <property type="entry name" value="MurD-like peptide ligases, peptide-binding domain"/>
    <property type="match status" value="1"/>
</dbReference>
<reference evidence="12 13" key="1">
    <citation type="submission" date="2015-11" db="EMBL/GenBank/DDBJ databases">
        <title>Evidence for parallel genomic evolution in an endosymbiosis of termite gut flagellates.</title>
        <authorList>
            <person name="Zheng H."/>
        </authorList>
    </citation>
    <scope>NUCLEOTIDE SEQUENCE [LARGE SCALE GENOMIC DNA]</scope>
    <source>
        <strain evidence="12 13">CET450</strain>
    </source>
</reference>
<comment type="function">
    <text evidence="7 8">Cell wall formation. Catalyzes the addition of glutamate to the nucleotide precursor UDP-N-acetylmuramoyl-L-alanine (UMA).</text>
</comment>
<evidence type="ECO:0000256" key="5">
    <source>
        <dbReference type="ARBA" id="ARBA00022741"/>
    </source>
</evidence>
<evidence type="ECO:0000256" key="3">
    <source>
        <dbReference type="ARBA" id="ARBA00022490"/>
    </source>
</evidence>
<comment type="caution">
    <text evidence="12">The sequence shown here is derived from an EMBL/GenBank/DDBJ whole genome shotgun (WGS) entry which is preliminary data.</text>
</comment>
<dbReference type="GO" id="GO:0008360">
    <property type="term" value="P:regulation of cell shape"/>
    <property type="evidence" value="ECO:0007669"/>
    <property type="project" value="UniProtKB-KW"/>
</dbReference>
<evidence type="ECO:0000256" key="4">
    <source>
        <dbReference type="ARBA" id="ARBA00022598"/>
    </source>
</evidence>
<organism evidence="12 13">
    <name type="scientific">Endomicrobium trichonymphae</name>
    <dbReference type="NCBI Taxonomy" id="1408204"/>
    <lineage>
        <taxon>Bacteria</taxon>
        <taxon>Pseudomonadati</taxon>
        <taxon>Elusimicrobiota</taxon>
        <taxon>Endomicrobiia</taxon>
        <taxon>Endomicrobiales</taxon>
        <taxon>Endomicrobiaceae</taxon>
        <taxon>Candidatus Endomicrobiellum</taxon>
    </lineage>
</organism>
<comment type="subcellular location">
    <subcellularLocation>
        <location evidence="1 7 8">Cytoplasm</location>
    </subcellularLocation>
</comment>
<dbReference type="InterPro" id="IPR036615">
    <property type="entry name" value="Mur_ligase_C_dom_sf"/>
</dbReference>
<dbReference type="Pfam" id="PF08245">
    <property type="entry name" value="Mur_ligase_M"/>
    <property type="match status" value="1"/>
</dbReference>
<feature type="domain" description="Mur ligase C-terminal" evidence="10">
    <location>
        <begin position="301"/>
        <end position="412"/>
    </location>
</feature>
<evidence type="ECO:0000256" key="9">
    <source>
        <dbReference type="SAM" id="SignalP"/>
    </source>
</evidence>
<keyword evidence="6 7" id="KW-0067">ATP-binding</keyword>
<dbReference type="PANTHER" id="PTHR43692">
    <property type="entry name" value="UDP-N-ACETYLMURAMOYLALANINE--D-GLUTAMATE LIGASE"/>
    <property type="match status" value="1"/>
</dbReference>
<accession>A0A1E5IJW0</accession>
<dbReference type="InterPro" id="IPR036565">
    <property type="entry name" value="Mur-like_cat_sf"/>
</dbReference>
<dbReference type="PANTHER" id="PTHR43692:SF1">
    <property type="entry name" value="UDP-N-ACETYLMURAMOYLALANINE--D-GLUTAMATE LIGASE"/>
    <property type="match status" value="1"/>
</dbReference>
<keyword evidence="5 7" id="KW-0547">Nucleotide-binding</keyword>
<name>A0A1E5IJW0_ENDTX</name>
<dbReference type="Pfam" id="PF21799">
    <property type="entry name" value="MurD-like_N"/>
    <property type="match status" value="1"/>
</dbReference>
<evidence type="ECO:0000259" key="10">
    <source>
        <dbReference type="Pfam" id="PF02875"/>
    </source>
</evidence>
<dbReference type="Gene3D" id="3.90.190.20">
    <property type="entry name" value="Mur ligase, C-terminal domain"/>
    <property type="match status" value="1"/>
</dbReference>
<comment type="similarity">
    <text evidence="7">Belongs to the MurCDEF family.</text>
</comment>
<evidence type="ECO:0000256" key="7">
    <source>
        <dbReference type="HAMAP-Rule" id="MF_00639"/>
    </source>
</evidence>
<dbReference type="GO" id="GO:0009252">
    <property type="term" value="P:peptidoglycan biosynthetic process"/>
    <property type="evidence" value="ECO:0007669"/>
    <property type="project" value="UniProtKB-UniRule"/>
</dbReference>
<protein>
    <recommendedName>
        <fullName evidence="7 8">UDP-N-acetylmuramoylalanine--D-glutamate ligase</fullName>
        <ecNumber evidence="7 8">6.3.2.9</ecNumber>
    </recommendedName>
    <alternativeName>
        <fullName evidence="7">D-glutamic acid-adding enzyme</fullName>
    </alternativeName>
    <alternativeName>
        <fullName evidence="7">UDP-N-acetylmuramoyl-L-alanyl-D-glutamate synthetase</fullName>
    </alternativeName>
</protein>
<evidence type="ECO:0000256" key="8">
    <source>
        <dbReference type="RuleBase" id="RU003664"/>
    </source>
</evidence>
<feature type="binding site" evidence="7">
    <location>
        <begin position="106"/>
        <end position="112"/>
    </location>
    <ligand>
        <name>ATP</name>
        <dbReference type="ChEBI" id="CHEBI:30616"/>
    </ligand>
</feature>
<dbReference type="Gene3D" id="3.40.50.720">
    <property type="entry name" value="NAD(P)-binding Rossmann-like Domain"/>
    <property type="match status" value="1"/>
</dbReference>
<dbReference type="InterPro" id="IPR005762">
    <property type="entry name" value="MurD"/>
</dbReference>
<keyword evidence="7 8" id="KW-0133">Cell shape</keyword>
<dbReference type="Proteomes" id="UP000095237">
    <property type="component" value="Unassembled WGS sequence"/>
</dbReference>
<dbReference type="SUPFAM" id="SSF51984">
    <property type="entry name" value="MurCD N-terminal domain"/>
    <property type="match status" value="1"/>
</dbReference>
<dbReference type="GO" id="GO:0051301">
    <property type="term" value="P:cell division"/>
    <property type="evidence" value="ECO:0007669"/>
    <property type="project" value="UniProtKB-KW"/>
</dbReference>
<keyword evidence="7 8" id="KW-0573">Peptidoglycan synthesis</keyword>
<dbReference type="EMBL" id="LNVX01000291">
    <property type="protein sequence ID" value="OEG70695.1"/>
    <property type="molecule type" value="Genomic_DNA"/>
</dbReference>
<dbReference type="SUPFAM" id="SSF53623">
    <property type="entry name" value="MurD-like peptide ligases, catalytic domain"/>
    <property type="match status" value="1"/>
</dbReference>
<keyword evidence="7 8" id="KW-0131">Cell cycle</keyword>
<dbReference type="HAMAP" id="MF_00639">
    <property type="entry name" value="MurD"/>
    <property type="match status" value="1"/>
</dbReference>
<evidence type="ECO:0000313" key="13">
    <source>
        <dbReference type="Proteomes" id="UP000095237"/>
    </source>
</evidence>
<dbReference type="UniPathway" id="UPA00219"/>
<proteinExistence type="inferred from homology"/>
<keyword evidence="9" id="KW-0732">Signal</keyword>
<dbReference type="GO" id="GO:0071555">
    <property type="term" value="P:cell wall organization"/>
    <property type="evidence" value="ECO:0007669"/>
    <property type="project" value="UniProtKB-KW"/>
</dbReference>
<feature type="domain" description="Mur ligase central" evidence="11">
    <location>
        <begin position="104"/>
        <end position="278"/>
    </location>
</feature>
<comment type="pathway">
    <text evidence="2 7 8">Cell wall biogenesis; peptidoglycan biosynthesis.</text>
</comment>
<dbReference type="GO" id="GO:0008764">
    <property type="term" value="F:UDP-N-acetylmuramoylalanine-D-glutamate ligase activity"/>
    <property type="evidence" value="ECO:0007669"/>
    <property type="project" value="UniProtKB-UniRule"/>
</dbReference>
<dbReference type="EC" id="6.3.2.9" evidence="7 8"/>
<feature type="signal peptide" evidence="9">
    <location>
        <begin position="1"/>
        <end position="18"/>
    </location>
</feature>
<keyword evidence="3 7" id="KW-0963">Cytoplasm</keyword>
<evidence type="ECO:0000259" key="11">
    <source>
        <dbReference type="Pfam" id="PF08245"/>
    </source>
</evidence>
<keyword evidence="7 8" id="KW-0132">Cell division</keyword>
<feature type="chain" id="PRO_5009178900" description="UDP-N-acetylmuramoylalanine--D-glutamate ligase" evidence="9">
    <location>
        <begin position="19"/>
        <end position="441"/>
    </location>
</feature>
<sequence length="441" mass="48607">MKKNIVVLGLGKSGVAAANLAANLGYNVFASDSKEKKIKNLNKKIIKEFGGHSDKILNSDVIIKSPGVHSDIPILKKAQKQKIKIMSELAFSLENSKYKKIIAVTGTNGKTTVTDLISKIIKAVHKDSIVSGNIGFPLADKALKTAETTFITMELSSYQLGDTPDFRPDISVLLNITPDHLEYHKTMEAYLRAKENIFINQKGGDFTVINYDDKICRKISEKTKAAVIFFSKKPLKKGIFCYNGSIVINLEEKHSVIKPKINIVGTHNIENVLAAVAASYVAGVKPAVIEKIVSKYKGVEHRIEFVRTLNGVDYYNDSKSTNIDSARVALESFDKNILIIMGGRDKGIPYTPLKELVKQRVKSIFLIGEAFDKIKKDLNGASFVDCGNMENAVKQIFRTAVRGNIVLLSPACASFDQFENFEERGKVFKKIVLSLGSGVLS</sequence>
<keyword evidence="4 7" id="KW-0436">Ligase</keyword>
<keyword evidence="7 8" id="KW-0961">Cell wall biogenesis/degradation</keyword>
<dbReference type="InterPro" id="IPR004101">
    <property type="entry name" value="Mur_ligase_C"/>
</dbReference>
<evidence type="ECO:0000313" key="12">
    <source>
        <dbReference type="EMBL" id="OEG70695.1"/>
    </source>
</evidence>
<dbReference type="InterPro" id="IPR013221">
    <property type="entry name" value="Mur_ligase_cen"/>
</dbReference>
<dbReference type="GO" id="GO:0005524">
    <property type="term" value="F:ATP binding"/>
    <property type="evidence" value="ECO:0007669"/>
    <property type="project" value="UniProtKB-UniRule"/>
</dbReference>
<dbReference type="Gene3D" id="3.40.1190.10">
    <property type="entry name" value="Mur-like, catalytic domain"/>
    <property type="match status" value="1"/>
</dbReference>
<evidence type="ECO:0000256" key="2">
    <source>
        <dbReference type="ARBA" id="ARBA00004752"/>
    </source>
</evidence>
<dbReference type="Pfam" id="PF02875">
    <property type="entry name" value="Mur_ligase_C"/>
    <property type="match status" value="1"/>
</dbReference>
<comment type="catalytic activity">
    <reaction evidence="7 8">
        <text>UDP-N-acetyl-alpha-D-muramoyl-L-alanine + D-glutamate + ATP = UDP-N-acetyl-alpha-D-muramoyl-L-alanyl-D-glutamate + ADP + phosphate + H(+)</text>
        <dbReference type="Rhea" id="RHEA:16429"/>
        <dbReference type="ChEBI" id="CHEBI:15378"/>
        <dbReference type="ChEBI" id="CHEBI:29986"/>
        <dbReference type="ChEBI" id="CHEBI:30616"/>
        <dbReference type="ChEBI" id="CHEBI:43474"/>
        <dbReference type="ChEBI" id="CHEBI:83898"/>
        <dbReference type="ChEBI" id="CHEBI:83900"/>
        <dbReference type="ChEBI" id="CHEBI:456216"/>
        <dbReference type="EC" id="6.3.2.9"/>
    </reaction>
</comment>
<dbReference type="AlphaFoldDB" id="A0A1E5IJW0"/>
<gene>
    <name evidence="7" type="primary">murD</name>
    <name evidence="12" type="ORF">ATZ36_17115</name>
</gene>